<organism evidence="1 2">
    <name type="scientific">Dyella soli</name>
    <dbReference type="NCBI Taxonomy" id="522319"/>
    <lineage>
        <taxon>Bacteria</taxon>
        <taxon>Pseudomonadati</taxon>
        <taxon>Pseudomonadota</taxon>
        <taxon>Gammaproteobacteria</taxon>
        <taxon>Lysobacterales</taxon>
        <taxon>Rhodanobacteraceae</taxon>
        <taxon>Dyella</taxon>
    </lineage>
</organism>
<comment type="caution">
    <text evidence="1">The sequence shown here is derived from an EMBL/GenBank/DDBJ whole genome shotgun (WGS) entry which is preliminary data.</text>
</comment>
<proteinExistence type="predicted"/>
<sequence length="91" mass="9883">MNIIDSITVACGSAETTGRIHTWPGIFVQFIREATPYGSGPWLPRRDVRRLASDEQLKRGSLIPASPFGDFSDSSVAADARFAWSLGEVAT</sequence>
<dbReference type="Proteomes" id="UP000291822">
    <property type="component" value="Unassembled WGS sequence"/>
</dbReference>
<reference evidence="1 2" key="1">
    <citation type="submission" date="2019-02" db="EMBL/GenBank/DDBJ databases">
        <title>Dyella amyloliquefaciens sp. nov., isolated from forest soil.</title>
        <authorList>
            <person name="Gao Z.-H."/>
            <person name="Qiu L.-H."/>
        </authorList>
    </citation>
    <scope>NUCLEOTIDE SEQUENCE [LARGE SCALE GENOMIC DNA]</scope>
    <source>
        <strain evidence="1 2">KACC 12747</strain>
    </source>
</reference>
<gene>
    <name evidence="1" type="ORF">EZM97_14760</name>
</gene>
<dbReference type="RefSeq" id="WP_131407933.1">
    <property type="nucleotide sequence ID" value="NZ_SJTG01000002.1"/>
</dbReference>
<name>A0A4R0YUI4_9GAMM</name>
<dbReference type="AlphaFoldDB" id="A0A4R0YUI4"/>
<evidence type="ECO:0000313" key="2">
    <source>
        <dbReference type="Proteomes" id="UP000291822"/>
    </source>
</evidence>
<evidence type="ECO:0000313" key="1">
    <source>
        <dbReference type="EMBL" id="TCI10172.1"/>
    </source>
</evidence>
<accession>A0A4R0YUI4</accession>
<dbReference type="EMBL" id="SJTG01000002">
    <property type="protein sequence ID" value="TCI10172.1"/>
    <property type="molecule type" value="Genomic_DNA"/>
</dbReference>
<keyword evidence="2" id="KW-1185">Reference proteome</keyword>
<protein>
    <submittedName>
        <fullName evidence="1">Uncharacterized protein</fullName>
    </submittedName>
</protein>